<evidence type="ECO:0000256" key="2">
    <source>
        <dbReference type="SAM" id="Phobius"/>
    </source>
</evidence>
<keyword evidence="5" id="KW-1185">Reference proteome</keyword>
<evidence type="ECO:0000259" key="3">
    <source>
        <dbReference type="SMART" id="SM00479"/>
    </source>
</evidence>
<dbReference type="GO" id="GO:0008408">
    <property type="term" value="F:3'-5' exonuclease activity"/>
    <property type="evidence" value="ECO:0007669"/>
    <property type="project" value="TreeGrafter"/>
</dbReference>
<dbReference type="Pfam" id="PF14020">
    <property type="entry name" value="DUF4236"/>
    <property type="match status" value="1"/>
</dbReference>
<dbReference type="InterPro" id="IPR025330">
    <property type="entry name" value="DUF4236"/>
</dbReference>
<proteinExistence type="predicted"/>
<dbReference type="CDD" id="cd06127">
    <property type="entry name" value="DEDDh"/>
    <property type="match status" value="1"/>
</dbReference>
<dbReference type="GO" id="GO:0003676">
    <property type="term" value="F:nucleic acid binding"/>
    <property type="evidence" value="ECO:0007669"/>
    <property type="project" value="InterPro"/>
</dbReference>
<dbReference type="SUPFAM" id="SSF53098">
    <property type="entry name" value="Ribonuclease H-like"/>
    <property type="match status" value="1"/>
</dbReference>
<dbReference type="PANTHER" id="PTHR30231:SF41">
    <property type="entry name" value="DNA POLYMERASE III SUBUNIT EPSILON"/>
    <property type="match status" value="1"/>
</dbReference>
<dbReference type="InterPro" id="IPR036397">
    <property type="entry name" value="RNaseH_sf"/>
</dbReference>
<dbReference type="Pfam" id="PF00929">
    <property type="entry name" value="RNase_T"/>
    <property type="match status" value="1"/>
</dbReference>
<sequence length="721" mass="78176">MGFYIRKSLSAGPFRFNLSKSGVGVSVGIPGFRVGTGPRGNYVHMGRSGVYYHATLGGRPKPSGGHPTQPYLSPSGFRPSAVVMEDVTGSTALELIPTGGGDVVDQLNTAAARIAWGWWATGAAILLGLLTLPYGLIIWAALAPVCVWLILNDRARKTVVLFYDVEDEHFTWFDSLVRTWPWLTGSQKIWRVLQSGNIATTYQFKTNSGASRLINRVNAAATTEGPKQLTTNIAVPAITAGKAALYFLPDRILVREGNHFSDLAYAHLNVYANDTRFIEDGATPGDAIQVGQTWQYVNVKGGPDRRYKNNRVLPIMRYETLDFASGHGLQWHLQVSRKDAAAPVARVIMSSPALALAATPQPTPRHSVPKHRKVVPAQPLVPPRLQKVAAAPTTPPPTPPTAGKVECVRADLTRNPTPHPASAVTFTAIDLETTGLDPDTARIVEIGLVKFTSDGTVIDEFATLVNNPGSHAEARAIHGIDDDDLVDAPTTAQALQEAFAFMDGTVVVAHNLDFEHRILTTQAARAGLPLPKYIGLCTLQSSRRQLDGRAFSLTAMYKTATGSWSDQRHTALGDARAVREVLLWLLRSARKPLYLTQSPPAAAGRTSEQCPVSCRPVPLTRCSVAELLDSFPQSPAPRTGDPTQIDNYTALLTEAVDDGRLTYEEAAALTRQARLTRLTGPQLRELHQKAWEATYPETKDADWSALAVLGHDVGSRRVGLM</sequence>
<reference evidence="4 5" key="1">
    <citation type="journal article" date="2019" name="Emerg. Microbes Infect.">
        <title>Comprehensive subspecies identification of 175 nontuberculous mycobacteria species based on 7547 genomic profiles.</title>
        <authorList>
            <person name="Matsumoto Y."/>
            <person name="Kinjo T."/>
            <person name="Motooka D."/>
            <person name="Nabeya D."/>
            <person name="Jung N."/>
            <person name="Uechi K."/>
            <person name="Horii T."/>
            <person name="Iida T."/>
            <person name="Fujita J."/>
            <person name="Nakamura S."/>
        </authorList>
    </citation>
    <scope>NUCLEOTIDE SEQUENCE [LARGE SCALE GENOMIC DNA]</scope>
    <source>
        <strain evidence="4 5">JCM 6375</strain>
    </source>
</reference>
<dbReference type="KEGG" id="mmor:MMOR_01200"/>
<keyword evidence="1" id="KW-0540">Nuclease</keyword>
<dbReference type="Gene3D" id="3.30.420.10">
    <property type="entry name" value="Ribonuclease H-like superfamily/Ribonuclease H"/>
    <property type="match status" value="1"/>
</dbReference>
<dbReference type="GO" id="GO:0045004">
    <property type="term" value="P:DNA replication proofreading"/>
    <property type="evidence" value="ECO:0007669"/>
    <property type="project" value="TreeGrafter"/>
</dbReference>
<evidence type="ECO:0000313" key="4">
    <source>
        <dbReference type="EMBL" id="BBW99183.1"/>
    </source>
</evidence>
<dbReference type="InterPro" id="IPR013520">
    <property type="entry name" value="Ribonucl_H"/>
</dbReference>
<organism evidence="4 5">
    <name type="scientific">Mycolicibacterium moriokaense</name>
    <dbReference type="NCBI Taxonomy" id="39691"/>
    <lineage>
        <taxon>Bacteria</taxon>
        <taxon>Bacillati</taxon>
        <taxon>Actinomycetota</taxon>
        <taxon>Actinomycetes</taxon>
        <taxon>Mycobacteriales</taxon>
        <taxon>Mycobacteriaceae</taxon>
        <taxon>Mycolicibacterium</taxon>
    </lineage>
</organism>
<evidence type="ECO:0000313" key="5">
    <source>
        <dbReference type="Proteomes" id="UP000466681"/>
    </source>
</evidence>
<keyword evidence="2" id="KW-1133">Transmembrane helix</keyword>
<evidence type="ECO:0000256" key="1">
    <source>
        <dbReference type="ARBA" id="ARBA00022839"/>
    </source>
</evidence>
<dbReference type="Proteomes" id="UP000466681">
    <property type="component" value="Chromosome"/>
</dbReference>
<name>A0AAD1H6Z0_9MYCO</name>
<dbReference type="AlphaFoldDB" id="A0AAD1H6Z0"/>
<dbReference type="EMBL" id="AP022560">
    <property type="protein sequence ID" value="BBW99183.1"/>
    <property type="molecule type" value="Genomic_DNA"/>
</dbReference>
<keyword evidence="1" id="KW-0378">Hydrolase</keyword>
<dbReference type="InterPro" id="IPR012337">
    <property type="entry name" value="RNaseH-like_sf"/>
</dbReference>
<dbReference type="GO" id="GO:0005829">
    <property type="term" value="C:cytosol"/>
    <property type="evidence" value="ECO:0007669"/>
    <property type="project" value="TreeGrafter"/>
</dbReference>
<accession>A0AAD1H6Z0</accession>
<feature type="transmembrane region" description="Helical" evidence="2">
    <location>
        <begin position="123"/>
        <end position="151"/>
    </location>
</feature>
<keyword evidence="1" id="KW-0269">Exonuclease</keyword>
<protein>
    <recommendedName>
        <fullName evidence="3">Exonuclease domain-containing protein</fullName>
    </recommendedName>
</protein>
<dbReference type="SMART" id="SM00479">
    <property type="entry name" value="EXOIII"/>
    <property type="match status" value="1"/>
</dbReference>
<gene>
    <name evidence="4" type="ORF">MMOR_01200</name>
</gene>
<keyword evidence="2" id="KW-0812">Transmembrane</keyword>
<feature type="domain" description="Exonuclease" evidence="3">
    <location>
        <begin position="425"/>
        <end position="591"/>
    </location>
</feature>
<dbReference type="PANTHER" id="PTHR30231">
    <property type="entry name" value="DNA POLYMERASE III SUBUNIT EPSILON"/>
    <property type="match status" value="1"/>
</dbReference>
<keyword evidence="2" id="KW-0472">Membrane</keyword>
<dbReference type="FunFam" id="3.30.420.10:FF:000045">
    <property type="entry name" value="3'-5' exonuclease DinG"/>
    <property type="match status" value="1"/>
</dbReference>